<dbReference type="Pfam" id="PF00498">
    <property type="entry name" value="FHA"/>
    <property type="match status" value="1"/>
</dbReference>
<feature type="compositionally biased region" description="Basic residues" evidence="1">
    <location>
        <begin position="52"/>
        <end position="61"/>
    </location>
</feature>
<dbReference type="EMBL" id="VIEB01000496">
    <property type="protein sequence ID" value="TQD88898.1"/>
    <property type="molecule type" value="Genomic_DNA"/>
</dbReference>
<dbReference type="PROSITE" id="PS50006">
    <property type="entry name" value="FHA_DOMAIN"/>
    <property type="match status" value="1"/>
</dbReference>
<feature type="compositionally biased region" description="Basic and acidic residues" evidence="1">
    <location>
        <begin position="160"/>
        <end position="210"/>
    </location>
</feature>
<keyword evidence="4" id="KW-1185">Reference proteome</keyword>
<feature type="compositionally biased region" description="Basic and acidic residues" evidence="1">
    <location>
        <begin position="476"/>
        <end position="494"/>
    </location>
</feature>
<dbReference type="PANTHER" id="PTHR23308">
    <property type="entry name" value="NUCLEAR INHIBITOR OF PROTEIN PHOSPHATASE-1"/>
    <property type="match status" value="1"/>
</dbReference>
<feature type="region of interest" description="Disordered" evidence="1">
    <location>
        <begin position="1"/>
        <end position="259"/>
    </location>
</feature>
<feature type="domain" description="FHA" evidence="2">
    <location>
        <begin position="339"/>
        <end position="402"/>
    </location>
</feature>
<dbReference type="Gene3D" id="2.60.200.20">
    <property type="match status" value="1"/>
</dbReference>
<dbReference type="Proteomes" id="UP000315295">
    <property type="component" value="Unassembled WGS sequence"/>
</dbReference>
<dbReference type="InterPro" id="IPR000253">
    <property type="entry name" value="FHA_dom"/>
</dbReference>
<dbReference type="InterPro" id="IPR008984">
    <property type="entry name" value="SMAD_FHA_dom_sf"/>
</dbReference>
<sequence length="530" mass="59463">MGRNVSNRSVSPVGSPRRRSPYRKSPSRTERSPARHRRSNRGSSPPREKHSSHPKSPKHARSPSPLARSPSPRTKRLRRAQAGREAERVSERNNGKGTDKDLQKEGGSVRDVGSDRKERRSGRDDTDGKSLTSRHGTSPSDRQRRSRHRSSSPQPAGDTRGVEKVIDKDRAGNHGRGSDRSMQREKGSDRETESGKVERKSGKDSADHRSSRSRHGRSTSPLDRHHQNRHSSHSPQHAANTRIRDEVPNSRGAEQGDDENDAVAMMKAAEEALEAKQKQKPSFELSGKLAAETNRVNGVTLLFTEPPEARKPNVRWRLYVFKGGEVLKDPLYIHRQSCYLFGRERRVADVPTDHPSCSKQHAVIQYRQVEKEQPDGMLSKEVRPYLMDLGSTNKTFLNENAIEPQRYYELMEKDTIRFGNSSHQKQSTATAAITTASVNLPRDNATIHTCNRGEATLGIKHAVRVNEDDAKETVAEGEKAAEHEAKDAVGEQRRKTQRRKRDALRSLLLSIPQGLDGCSLFLSAQRESHP</sequence>
<dbReference type="InterPro" id="IPR050923">
    <property type="entry name" value="Cell_Proc_Reg/RNA_Proc"/>
</dbReference>
<protein>
    <recommendedName>
        <fullName evidence="2">FHA domain-containing protein</fullName>
    </recommendedName>
</protein>
<evidence type="ECO:0000313" key="4">
    <source>
        <dbReference type="Proteomes" id="UP000315295"/>
    </source>
</evidence>
<feature type="compositionally biased region" description="Basic and acidic residues" evidence="1">
    <location>
        <begin position="82"/>
        <end position="128"/>
    </location>
</feature>
<evidence type="ECO:0000256" key="1">
    <source>
        <dbReference type="SAM" id="MobiDB-lite"/>
    </source>
</evidence>
<organism evidence="3 4">
    <name type="scientific">Malus baccata</name>
    <name type="common">Siberian crab apple</name>
    <name type="synonym">Pyrus baccata</name>
    <dbReference type="NCBI Taxonomy" id="106549"/>
    <lineage>
        <taxon>Eukaryota</taxon>
        <taxon>Viridiplantae</taxon>
        <taxon>Streptophyta</taxon>
        <taxon>Embryophyta</taxon>
        <taxon>Tracheophyta</taxon>
        <taxon>Spermatophyta</taxon>
        <taxon>Magnoliopsida</taxon>
        <taxon>eudicotyledons</taxon>
        <taxon>Gunneridae</taxon>
        <taxon>Pentapetalae</taxon>
        <taxon>rosids</taxon>
        <taxon>fabids</taxon>
        <taxon>Rosales</taxon>
        <taxon>Rosaceae</taxon>
        <taxon>Amygdaloideae</taxon>
        <taxon>Maleae</taxon>
        <taxon>Malus</taxon>
    </lineage>
</organism>
<dbReference type="FunFam" id="2.60.200.20:FF:000028">
    <property type="entry name" value="FHA domain-containing protein DDL"/>
    <property type="match status" value="1"/>
</dbReference>
<accession>A0A540LR57</accession>
<dbReference type="STRING" id="106549.A0A540LR57"/>
<feature type="compositionally biased region" description="Low complexity" evidence="1">
    <location>
        <begin position="62"/>
        <end position="72"/>
    </location>
</feature>
<evidence type="ECO:0000259" key="2">
    <source>
        <dbReference type="PROSITE" id="PS50006"/>
    </source>
</evidence>
<feature type="compositionally biased region" description="Low complexity" evidence="1">
    <location>
        <begin position="1"/>
        <end position="15"/>
    </location>
</feature>
<name>A0A540LR57_MALBA</name>
<evidence type="ECO:0000313" key="3">
    <source>
        <dbReference type="EMBL" id="TQD88898.1"/>
    </source>
</evidence>
<dbReference type="SMART" id="SM00240">
    <property type="entry name" value="FHA"/>
    <property type="match status" value="1"/>
</dbReference>
<dbReference type="SUPFAM" id="SSF49879">
    <property type="entry name" value="SMAD/FHA domain"/>
    <property type="match status" value="1"/>
</dbReference>
<comment type="caution">
    <text evidence="3">The sequence shown here is derived from an EMBL/GenBank/DDBJ whole genome shotgun (WGS) entry which is preliminary data.</text>
</comment>
<reference evidence="3 4" key="1">
    <citation type="journal article" date="2019" name="G3 (Bethesda)">
        <title>Sequencing of a Wild Apple (Malus baccata) Genome Unravels the Differences Between Cultivated and Wild Apple Species Regarding Disease Resistance and Cold Tolerance.</title>
        <authorList>
            <person name="Chen X."/>
        </authorList>
    </citation>
    <scope>NUCLEOTIDE SEQUENCE [LARGE SCALE GENOMIC DNA]</scope>
    <source>
        <strain evidence="4">cv. Shandingzi</strain>
        <tissue evidence="3">Leaves</tissue>
    </source>
</reference>
<dbReference type="AlphaFoldDB" id="A0A540LR57"/>
<feature type="compositionally biased region" description="Basic residues" evidence="1">
    <location>
        <begin position="16"/>
        <end position="26"/>
    </location>
</feature>
<feature type="region of interest" description="Disordered" evidence="1">
    <location>
        <begin position="476"/>
        <end position="501"/>
    </location>
</feature>
<proteinExistence type="predicted"/>
<gene>
    <name evidence="3" type="ORF">C1H46_025579</name>
</gene>